<protein>
    <recommendedName>
        <fullName evidence="3">JmjC domain-containing protein</fullName>
    </recommendedName>
</protein>
<sequence>MMNLFDEFYDLTERFRHPYGKNHVDHPYTMEMVKECLDNLAGELGSKINKNCRIYRGGRQLGPFEAKAFVIILSRYPSLESINWDEVTDGEPFLIFVNYAALLSNDLSETSRKFIGDFSTQFEPEGISIEHHLIIGKYEETPFGVHIDDATDRVFHFNLGPCAKEMILWSSEEYLATYNGDLARPLDSVSEQESVTYPMEVGGCFFLPADYYHVGRSPQGVSVVISLALTRQNYRLQMNSALNMLGLFAPVKESAKDYRRNFESRPDPDMFPKVWNVASTIGFEKLLEHARTRNRSNNYFIEVFPIDTSSPPTELTVFKITDKSNVQLIENEGLLHVYSRGHHASLSEPQHIETFKAAVQMGTFDFNMSLFKDAMKRGDKGTVLLGWLIATKGAACL</sequence>
<proteinExistence type="predicted"/>
<dbReference type="RefSeq" id="WP_273575683.1">
    <property type="nucleotide sequence ID" value="NZ_JAQRFN010000010.1"/>
</dbReference>
<dbReference type="Proteomes" id="UP001220225">
    <property type="component" value="Unassembled WGS sequence"/>
</dbReference>
<evidence type="ECO:0000313" key="1">
    <source>
        <dbReference type="EMBL" id="MDC9597095.1"/>
    </source>
</evidence>
<evidence type="ECO:0000313" key="2">
    <source>
        <dbReference type="Proteomes" id="UP001220225"/>
    </source>
</evidence>
<evidence type="ECO:0008006" key="3">
    <source>
        <dbReference type="Google" id="ProtNLM"/>
    </source>
</evidence>
<accession>A0ABT5LVQ8</accession>
<gene>
    <name evidence="1" type="ORF">PSI14_09545</name>
</gene>
<keyword evidence="2" id="KW-1185">Reference proteome</keyword>
<reference evidence="1 2" key="1">
    <citation type="submission" date="2023-02" db="EMBL/GenBank/DDBJ databases">
        <title>Entomopathogenic bacteria.</title>
        <authorList>
            <person name="Machado R.A."/>
        </authorList>
    </citation>
    <scope>NUCLEOTIDE SEQUENCE [LARGE SCALE GENOMIC DNA]</scope>
    <source>
        <strain evidence="1 2">XENO-2</strain>
    </source>
</reference>
<name>A0ABT5LVQ8_9GAMM</name>
<organism evidence="1 2">
    <name type="scientific">Xenorhabdus anantnagensis</name>
    <dbReference type="NCBI Taxonomy" id="3025875"/>
    <lineage>
        <taxon>Bacteria</taxon>
        <taxon>Pseudomonadati</taxon>
        <taxon>Pseudomonadota</taxon>
        <taxon>Gammaproteobacteria</taxon>
        <taxon>Enterobacterales</taxon>
        <taxon>Morganellaceae</taxon>
        <taxon>Xenorhabdus</taxon>
    </lineage>
</organism>
<dbReference type="EMBL" id="JAQRFN010000010">
    <property type="protein sequence ID" value="MDC9597095.1"/>
    <property type="molecule type" value="Genomic_DNA"/>
</dbReference>
<comment type="caution">
    <text evidence="1">The sequence shown here is derived from an EMBL/GenBank/DDBJ whole genome shotgun (WGS) entry which is preliminary data.</text>
</comment>